<keyword evidence="1" id="KW-0175">Coiled coil</keyword>
<organism evidence="2 3">
    <name type="scientific">Candidatus Uhrbacteria bacterium RIFCSPLOWO2_02_FULL_49_11</name>
    <dbReference type="NCBI Taxonomy" id="1802409"/>
    <lineage>
        <taxon>Bacteria</taxon>
        <taxon>Candidatus Uhriibacteriota</taxon>
    </lineage>
</organism>
<proteinExistence type="predicted"/>
<sequence length="125" mass="14424">MAAIFVIFLFMSYGYVMTLKRGREIGGRVSTLQSDIAELTKRKEELREIKKLTESSEFVEREARSKLGLKKKGEHVIIVPSDTIQPVVRENADGDDSQSSEYQNSSYPKRWFTYFFSEKDKSSVQ</sequence>
<accession>A0A1F7VB56</accession>
<dbReference type="Pfam" id="PF04977">
    <property type="entry name" value="DivIC"/>
    <property type="match status" value="1"/>
</dbReference>
<gene>
    <name evidence="2" type="ORF">A3I42_03460</name>
</gene>
<name>A0A1F7VB56_9BACT</name>
<comment type="caution">
    <text evidence="2">The sequence shown here is derived from an EMBL/GenBank/DDBJ whole genome shotgun (WGS) entry which is preliminary data.</text>
</comment>
<protein>
    <recommendedName>
        <fullName evidence="4">Septum formation initiator</fullName>
    </recommendedName>
</protein>
<dbReference type="AlphaFoldDB" id="A0A1F7VB56"/>
<evidence type="ECO:0000313" key="2">
    <source>
        <dbReference type="EMBL" id="OGL87736.1"/>
    </source>
</evidence>
<evidence type="ECO:0000256" key="1">
    <source>
        <dbReference type="SAM" id="Coils"/>
    </source>
</evidence>
<dbReference type="Proteomes" id="UP000178264">
    <property type="component" value="Unassembled WGS sequence"/>
</dbReference>
<evidence type="ECO:0008006" key="4">
    <source>
        <dbReference type="Google" id="ProtNLM"/>
    </source>
</evidence>
<dbReference type="EMBL" id="MGER01000062">
    <property type="protein sequence ID" value="OGL87736.1"/>
    <property type="molecule type" value="Genomic_DNA"/>
</dbReference>
<evidence type="ECO:0000313" key="3">
    <source>
        <dbReference type="Proteomes" id="UP000178264"/>
    </source>
</evidence>
<dbReference type="InterPro" id="IPR007060">
    <property type="entry name" value="FtsL/DivIC"/>
</dbReference>
<reference evidence="2 3" key="1">
    <citation type="journal article" date="2016" name="Nat. Commun.">
        <title>Thousands of microbial genomes shed light on interconnected biogeochemical processes in an aquifer system.</title>
        <authorList>
            <person name="Anantharaman K."/>
            <person name="Brown C.T."/>
            <person name="Hug L.A."/>
            <person name="Sharon I."/>
            <person name="Castelle C.J."/>
            <person name="Probst A.J."/>
            <person name="Thomas B.C."/>
            <person name="Singh A."/>
            <person name="Wilkins M.J."/>
            <person name="Karaoz U."/>
            <person name="Brodie E.L."/>
            <person name="Williams K.H."/>
            <person name="Hubbard S.S."/>
            <person name="Banfield J.F."/>
        </authorList>
    </citation>
    <scope>NUCLEOTIDE SEQUENCE [LARGE SCALE GENOMIC DNA]</scope>
</reference>
<feature type="coiled-coil region" evidence="1">
    <location>
        <begin position="29"/>
        <end position="62"/>
    </location>
</feature>